<evidence type="ECO:0000313" key="3">
    <source>
        <dbReference type="Proteomes" id="UP001418222"/>
    </source>
</evidence>
<dbReference type="EMBL" id="JBBWWQ010000018">
    <property type="protein sequence ID" value="KAK8921319.1"/>
    <property type="molecule type" value="Genomic_DNA"/>
</dbReference>
<proteinExistence type="predicted"/>
<comment type="caution">
    <text evidence="2">The sequence shown here is derived from an EMBL/GenBank/DDBJ whole genome shotgun (WGS) entry which is preliminary data.</text>
</comment>
<organism evidence="2 3">
    <name type="scientific">Platanthera zijinensis</name>
    <dbReference type="NCBI Taxonomy" id="2320716"/>
    <lineage>
        <taxon>Eukaryota</taxon>
        <taxon>Viridiplantae</taxon>
        <taxon>Streptophyta</taxon>
        <taxon>Embryophyta</taxon>
        <taxon>Tracheophyta</taxon>
        <taxon>Spermatophyta</taxon>
        <taxon>Magnoliopsida</taxon>
        <taxon>Liliopsida</taxon>
        <taxon>Asparagales</taxon>
        <taxon>Orchidaceae</taxon>
        <taxon>Orchidoideae</taxon>
        <taxon>Orchideae</taxon>
        <taxon>Orchidinae</taxon>
        <taxon>Platanthera</taxon>
    </lineage>
</organism>
<dbReference type="AlphaFoldDB" id="A0AAP0AZI8"/>
<feature type="region of interest" description="Disordered" evidence="1">
    <location>
        <begin position="28"/>
        <end position="54"/>
    </location>
</feature>
<evidence type="ECO:0000313" key="2">
    <source>
        <dbReference type="EMBL" id="KAK8921319.1"/>
    </source>
</evidence>
<keyword evidence="3" id="KW-1185">Reference proteome</keyword>
<protein>
    <submittedName>
        <fullName evidence="2">Uncharacterized protein</fullName>
    </submittedName>
</protein>
<accession>A0AAP0AZI8</accession>
<gene>
    <name evidence="2" type="ORF">KSP39_PZI020342</name>
</gene>
<reference evidence="2 3" key="1">
    <citation type="journal article" date="2022" name="Nat. Plants">
        <title>Genomes of leafy and leafless Platanthera orchids illuminate the evolution of mycoheterotrophy.</title>
        <authorList>
            <person name="Li M.H."/>
            <person name="Liu K.W."/>
            <person name="Li Z."/>
            <person name="Lu H.C."/>
            <person name="Ye Q.L."/>
            <person name="Zhang D."/>
            <person name="Wang J.Y."/>
            <person name="Li Y.F."/>
            <person name="Zhong Z.M."/>
            <person name="Liu X."/>
            <person name="Yu X."/>
            <person name="Liu D.K."/>
            <person name="Tu X.D."/>
            <person name="Liu B."/>
            <person name="Hao Y."/>
            <person name="Liao X.Y."/>
            <person name="Jiang Y.T."/>
            <person name="Sun W.H."/>
            <person name="Chen J."/>
            <person name="Chen Y.Q."/>
            <person name="Ai Y."/>
            <person name="Zhai J.W."/>
            <person name="Wu S.S."/>
            <person name="Zhou Z."/>
            <person name="Hsiao Y.Y."/>
            <person name="Wu W.L."/>
            <person name="Chen Y.Y."/>
            <person name="Lin Y.F."/>
            <person name="Hsu J.L."/>
            <person name="Li C.Y."/>
            <person name="Wang Z.W."/>
            <person name="Zhao X."/>
            <person name="Zhong W.Y."/>
            <person name="Ma X.K."/>
            <person name="Ma L."/>
            <person name="Huang J."/>
            <person name="Chen G.Z."/>
            <person name="Huang M.Z."/>
            <person name="Huang L."/>
            <person name="Peng D.H."/>
            <person name="Luo Y.B."/>
            <person name="Zou S.Q."/>
            <person name="Chen S.P."/>
            <person name="Lan S."/>
            <person name="Tsai W.C."/>
            <person name="Van de Peer Y."/>
            <person name="Liu Z.J."/>
        </authorList>
    </citation>
    <scope>NUCLEOTIDE SEQUENCE [LARGE SCALE GENOMIC DNA]</scope>
    <source>
        <strain evidence="2">Lor287</strain>
    </source>
</reference>
<name>A0AAP0AZI8_9ASPA</name>
<dbReference type="Proteomes" id="UP001418222">
    <property type="component" value="Unassembled WGS sequence"/>
</dbReference>
<evidence type="ECO:0000256" key="1">
    <source>
        <dbReference type="SAM" id="MobiDB-lite"/>
    </source>
</evidence>
<sequence length="54" mass="5465">MERGSALCGGSGDRVYFCEPDASMALRRAPGRADAHPPGPAQSSKRCANGSGSA</sequence>
<feature type="compositionally biased region" description="Polar residues" evidence="1">
    <location>
        <begin position="41"/>
        <end position="54"/>
    </location>
</feature>